<proteinExistence type="predicted"/>
<dbReference type="SUPFAM" id="SSF52540">
    <property type="entry name" value="P-loop containing nucleoside triphosphate hydrolases"/>
    <property type="match status" value="1"/>
</dbReference>
<gene>
    <name evidence="1" type="ORF">UFOPK1820_00673</name>
</gene>
<organism evidence="1">
    <name type="scientific">freshwater metagenome</name>
    <dbReference type="NCBI Taxonomy" id="449393"/>
    <lineage>
        <taxon>unclassified sequences</taxon>
        <taxon>metagenomes</taxon>
        <taxon>ecological metagenomes</taxon>
    </lineage>
</organism>
<sequence length="319" mass="37501">MNELLPVPGVRRVWRAVRWRVRRVWRPVRWRVRRVWRAVRWRPVRWWVFRVGLAARWRVRRVWRVVRRREHQSNELVLVITMGRVGSSATYRALKNAGFEALHIHQIDLKSLLKRSQKLKVARHIKDGHRARALLDAEPDRPVKVITLIRDPIEQNISAGFSRFRRLGKLEELQRYVTDPAVMNPIWEKTPLTYPLSWMDLELRNALGIDFYQVDVASAGYGQMEVGRVSALLLHSTLPDQVKSTLLSQFIGREVIMGRTGVDRNKQGDLQSLYRAFELTSPLTVADLSEVAESRFMQHFFAVDKDDYILKWKTRLNLA</sequence>
<dbReference type="InterPro" id="IPR027417">
    <property type="entry name" value="P-loop_NTPase"/>
</dbReference>
<protein>
    <submittedName>
        <fullName evidence="1">Unannotated protein</fullName>
    </submittedName>
</protein>
<accession>A0A6J6GMN1</accession>
<evidence type="ECO:0000313" key="1">
    <source>
        <dbReference type="EMBL" id="CAB4600145.1"/>
    </source>
</evidence>
<name>A0A6J6GMN1_9ZZZZ</name>
<reference evidence="1" key="1">
    <citation type="submission" date="2020-05" db="EMBL/GenBank/DDBJ databases">
        <authorList>
            <person name="Chiriac C."/>
            <person name="Salcher M."/>
            <person name="Ghai R."/>
            <person name="Kavagutti S V."/>
        </authorList>
    </citation>
    <scope>NUCLEOTIDE SEQUENCE</scope>
</reference>
<dbReference type="AlphaFoldDB" id="A0A6J6GMN1"/>
<dbReference type="EMBL" id="CAEZUK010000090">
    <property type="protein sequence ID" value="CAB4600145.1"/>
    <property type="molecule type" value="Genomic_DNA"/>
</dbReference>